<feature type="transmembrane region" description="Helical" evidence="1">
    <location>
        <begin position="187"/>
        <end position="213"/>
    </location>
</feature>
<evidence type="ECO:0000313" key="2">
    <source>
        <dbReference type="Proteomes" id="UP000035680"/>
    </source>
</evidence>
<reference evidence="2" key="1">
    <citation type="submission" date="2014-07" db="EMBL/GenBank/DDBJ databases">
        <authorList>
            <person name="Martin A.A"/>
            <person name="De Silva N."/>
        </authorList>
    </citation>
    <scope>NUCLEOTIDE SEQUENCE</scope>
</reference>
<protein>
    <submittedName>
        <fullName evidence="3">G_PROTEIN_RECEP_F1_2 domain-containing protein</fullName>
    </submittedName>
</protein>
<accession>A0A0K0F3P3</accession>
<feature type="transmembrane region" description="Helical" evidence="1">
    <location>
        <begin position="140"/>
        <end position="160"/>
    </location>
</feature>
<feature type="transmembrane region" description="Helical" evidence="1">
    <location>
        <begin position="7"/>
        <end position="28"/>
    </location>
</feature>
<keyword evidence="2" id="KW-1185">Reference proteome</keyword>
<feature type="transmembrane region" description="Helical" evidence="1">
    <location>
        <begin position="225"/>
        <end position="243"/>
    </location>
</feature>
<reference evidence="3" key="2">
    <citation type="submission" date="2015-08" db="UniProtKB">
        <authorList>
            <consortium name="WormBaseParasite"/>
        </authorList>
    </citation>
    <scope>IDENTIFICATION</scope>
</reference>
<keyword evidence="1" id="KW-0812">Transmembrane</keyword>
<keyword evidence="1" id="KW-1133">Transmembrane helix</keyword>
<evidence type="ECO:0000256" key="1">
    <source>
        <dbReference type="SAM" id="Phobius"/>
    </source>
</evidence>
<name>A0A0K0F3P3_STRVS</name>
<organism evidence="2 3">
    <name type="scientific">Strongyloides venezuelensis</name>
    <name type="common">Threadworm</name>
    <dbReference type="NCBI Taxonomy" id="75913"/>
    <lineage>
        <taxon>Eukaryota</taxon>
        <taxon>Metazoa</taxon>
        <taxon>Ecdysozoa</taxon>
        <taxon>Nematoda</taxon>
        <taxon>Chromadorea</taxon>
        <taxon>Rhabditida</taxon>
        <taxon>Tylenchina</taxon>
        <taxon>Panagrolaimomorpha</taxon>
        <taxon>Strongyloidoidea</taxon>
        <taxon>Strongyloididae</taxon>
        <taxon>Strongyloides</taxon>
    </lineage>
</organism>
<dbReference type="WBParaSite" id="SVE_0342700.1">
    <property type="protein sequence ID" value="SVE_0342700.1"/>
    <property type="gene ID" value="SVE_0342700"/>
</dbReference>
<feature type="transmembrane region" description="Helical" evidence="1">
    <location>
        <begin position="43"/>
        <end position="65"/>
    </location>
</feature>
<keyword evidence="1" id="KW-0472">Membrane</keyword>
<feature type="transmembrane region" description="Helical" evidence="1">
    <location>
        <begin position="77"/>
        <end position="97"/>
    </location>
</feature>
<evidence type="ECO:0000313" key="3">
    <source>
        <dbReference type="WBParaSite" id="SVE_0342700.1"/>
    </source>
</evidence>
<proteinExistence type="predicted"/>
<dbReference type="Proteomes" id="UP000035680">
    <property type="component" value="Unassembled WGS sequence"/>
</dbReference>
<sequence length="273" mass="32000">MDYVNGTINFLSSIFGMFFSIIAIYNVLTFTCENQCKEYKKLLIFQFSGGFLSSITQLILKIQVFVIHEKQITKIRFCYLIIYATLCPILITISNWFCFIYDIPESLSQWVEASNIKYSIFRKKVYGISGKINSDEALPAYFSVPLYFGINYILVFVHYIKYKKHMQKFTTVMSDMTKKINKEFMRISILQCTVPLLVSFFPILYFIVSLFLLPQLFVATFGTHLIQILSFIPIANVTLFIFLPSKSRKKFICFLKKIKDKIICKNFTITKYR</sequence>
<dbReference type="AlphaFoldDB" id="A0A0K0F3P3"/>